<accession>A0ABP6M2W5</accession>
<evidence type="ECO:0000313" key="3">
    <source>
        <dbReference type="Proteomes" id="UP001500236"/>
    </source>
</evidence>
<feature type="region of interest" description="Disordered" evidence="1">
    <location>
        <begin position="97"/>
        <end position="119"/>
    </location>
</feature>
<evidence type="ECO:0000313" key="2">
    <source>
        <dbReference type="EMBL" id="GAA3074134.1"/>
    </source>
</evidence>
<comment type="caution">
    <text evidence="2">The sequence shown here is derived from an EMBL/GenBank/DDBJ whole genome shotgun (WGS) entry which is preliminary data.</text>
</comment>
<organism evidence="2 3">
    <name type="scientific">Nesterenkonia aethiopica</name>
    <dbReference type="NCBI Taxonomy" id="269144"/>
    <lineage>
        <taxon>Bacteria</taxon>
        <taxon>Bacillati</taxon>
        <taxon>Actinomycetota</taxon>
        <taxon>Actinomycetes</taxon>
        <taxon>Micrococcales</taxon>
        <taxon>Micrococcaceae</taxon>
        <taxon>Nesterenkonia</taxon>
    </lineage>
</organism>
<sequence length="148" mass="16083">MTPEADLAAPLMLDPRHLDSETLDPHLVDDLVRAEQQGAPSVLWVTRAEDLSVPVAAVVTHVAVPTSTEAALQQEVRERVGPERMLLAPTLEAAGEAVRAQREQERARREAERARAAADGGPLLRRVVRRLVRRVRGRPASASPGSGR</sequence>
<keyword evidence="3" id="KW-1185">Reference proteome</keyword>
<dbReference type="Proteomes" id="UP001500236">
    <property type="component" value="Unassembled WGS sequence"/>
</dbReference>
<dbReference type="EMBL" id="BAAAVT010000021">
    <property type="protein sequence ID" value="GAA3074134.1"/>
    <property type="molecule type" value="Genomic_DNA"/>
</dbReference>
<dbReference type="RefSeq" id="WP_344683232.1">
    <property type="nucleotide sequence ID" value="NZ_BAAAVT010000021.1"/>
</dbReference>
<gene>
    <name evidence="2" type="ORF">GCM10010529_27530</name>
</gene>
<evidence type="ECO:0000256" key="1">
    <source>
        <dbReference type="SAM" id="MobiDB-lite"/>
    </source>
</evidence>
<name>A0ABP6M2W5_9MICC</name>
<reference evidence="3" key="1">
    <citation type="journal article" date="2019" name="Int. J. Syst. Evol. Microbiol.">
        <title>The Global Catalogue of Microorganisms (GCM) 10K type strain sequencing project: providing services to taxonomists for standard genome sequencing and annotation.</title>
        <authorList>
            <consortium name="The Broad Institute Genomics Platform"/>
            <consortium name="The Broad Institute Genome Sequencing Center for Infectious Disease"/>
            <person name="Wu L."/>
            <person name="Ma J."/>
        </authorList>
    </citation>
    <scope>NUCLEOTIDE SEQUENCE [LARGE SCALE GENOMIC DNA]</scope>
    <source>
        <strain evidence="3">JCM 14309</strain>
    </source>
</reference>
<proteinExistence type="predicted"/>
<feature type="compositionally biased region" description="Basic and acidic residues" evidence="1">
    <location>
        <begin position="99"/>
        <end position="116"/>
    </location>
</feature>
<protein>
    <submittedName>
        <fullName evidence="2">Uncharacterized protein</fullName>
    </submittedName>
</protein>